<reference evidence="2 3" key="1">
    <citation type="submission" date="2018-11" db="EMBL/GenBank/DDBJ databases">
        <title>Paraburkholderia sp. DHOA04, isolated from soil.</title>
        <authorList>
            <person name="Gao Z.-H."/>
            <person name="Qiu L.-H."/>
            <person name="Fu J.-C."/>
        </authorList>
    </citation>
    <scope>NUCLEOTIDE SEQUENCE [LARGE SCALE GENOMIC DNA]</scope>
    <source>
        <strain evidence="2 3">DHOA04</strain>
    </source>
</reference>
<gene>
    <name evidence="2" type="ORF">D1Y85_12300</name>
</gene>
<feature type="region of interest" description="Disordered" evidence="1">
    <location>
        <begin position="13"/>
        <end position="47"/>
    </location>
</feature>
<keyword evidence="3" id="KW-1185">Reference proteome</keyword>
<dbReference type="EMBL" id="RQIS01000008">
    <property type="protein sequence ID" value="RQH05972.1"/>
    <property type="molecule type" value="Genomic_DNA"/>
</dbReference>
<protein>
    <submittedName>
        <fullName evidence="2">Uncharacterized protein</fullName>
    </submittedName>
</protein>
<organism evidence="2 3">
    <name type="scientific">Paraburkholderia dinghuensis</name>
    <dbReference type="NCBI Taxonomy" id="2305225"/>
    <lineage>
        <taxon>Bacteria</taxon>
        <taxon>Pseudomonadati</taxon>
        <taxon>Pseudomonadota</taxon>
        <taxon>Betaproteobacteria</taxon>
        <taxon>Burkholderiales</taxon>
        <taxon>Burkholderiaceae</taxon>
        <taxon>Paraburkholderia</taxon>
    </lineage>
</organism>
<proteinExistence type="predicted"/>
<evidence type="ECO:0000256" key="1">
    <source>
        <dbReference type="SAM" id="MobiDB-lite"/>
    </source>
</evidence>
<accession>A0A3N6NAC9</accession>
<evidence type="ECO:0000313" key="2">
    <source>
        <dbReference type="EMBL" id="RQH05972.1"/>
    </source>
</evidence>
<evidence type="ECO:0000313" key="3">
    <source>
        <dbReference type="Proteomes" id="UP000272778"/>
    </source>
</evidence>
<comment type="caution">
    <text evidence="2">The sequence shown here is derived from an EMBL/GenBank/DDBJ whole genome shotgun (WGS) entry which is preliminary data.</text>
</comment>
<name>A0A3N6NAC9_9BURK</name>
<dbReference type="RefSeq" id="WP_124151346.1">
    <property type="nucleotide sequence ID" value="NZ_RQIS01000008.1"/>
</dbReference>
<dbReference type="Proteomes" id="UP000272778">
    <property type="component" value="Unassembled WGS sequence"/>
</dbReference>
<dbReference type="OrthoDB" id="8564304at2"/>
<sequence>MAMKKFDLEKNKALKLMQSTNQSGPERFGKGSAAASPTLDRRERRKLDQAQGLVPFACKLNADLVAQLKSRAESHPGGLNGLVTELIEAGLARDAS</sequence>
<dbReference type="AlphaFoldDB" id="A0A3N6NAC9"/>